<gene>
    <name evidence="2" type="ORF">EXY23_26725</name>
</gene>
<name>A0A4V2WJD4_9PROT</name>
<dbReference type="EMBL" id="SKBM01000054">
    <property type="protein sequence ID" value="TCZ51768.1"/>
    <property type="molecule type" value="Genomic_DNA"/>
</dbReference>
<reference evidence="2 3" key="1">
    <citation type="submission" date="2019-03" db="EMBL/GenBank/DDBJ databases">
        <title>Paracraurococcus aquatilis NE82 genome sequence.</title>
        <authorList>
            <person name="Zhao Y."/>
            <person name="Du Z."/>
        </authorList>
    </citation>
    <scope>NUCLEOTIDE SEQUENCE [LARGE SCALE GENOMIC DNA]</scope>
    <source>
        <strain evidence="2 3">NE82</strain>
    </source>
</reference>
<dbReference type="Gene3D" id="3.60.21.10">
    <property type="match status" value="1"/>
</dbReference>
<dbReference type="InterPro" id="IPR029052">
    <property type="entry name" value="Metallo-depent_PP-like"/>
</dbReference>
<dbReference type="GO" id="GO:0016787">
    <property type="term" value="F:hydrolase activity"/>
    <property type="evidence" value="ECO:0007669"/>
    <property type="project" value="InterPro"/>
</dbReference>
<dbReference type="Pfam" id="PF00149">
    <property type="entry name" value="Metallophos"/>
    <property type="match status" value="1"/>
</dbReference>
<dbReference type="PANTHER" id="PTHR43143">
    <property type="entry name" value="METALLOPHOSPHOESTERASE, CALCINEURIN SUPERFAMILY"/>
    <property type="match status" value="1"/>
</dbReference>
<evidence type="ECO:0000259" key="1">
    <source>
        <dbReference type="Pfam" id="PF00149"/>
    </source>
</evidence>
<sequence>MFTLAQISDTHLGARTSLFRSNFDLVARTLSESPPDILVATGDVSLDGADVEADLALTAESFRRLPGQVLSVPGNHDVGDHPERAPRQPVNAERLARFRHHMGEDCWGVDREGWRLLGLNSQVMGSGLPEEAAQLRFIAEELETIGHRRLAVFLHKPFFLSDPADSVFDYWSVPPFTRGVLAPLLDHPALRLVASGHLHLHHRQRRGPATLVWAPSVGFIVAEDEQPGIPGGRPCGFLRHRFLKDSVETELVAPAGMEHPFIHDVRADAYPASPLLAAVEG</sequence>
<feature type="domain" description="Calcineurin-like phosphoesterase" evidence="1">
    <location>
        <begin position="3"/>
        <end position="199"/>
    </location>
</feature>
<accession>A0A4V2WJD4</accession>
<dbReference type="Proteomes" id="UP000295023">
    <property type="component" value="Unassembled WGS sequence"/>
</dbReference>
<dbReference type="InterPro" id="IPR004843">
    <property type="entry name" value="Calcineurin-like_PHP"/>
</dbReference>
<dbReference type="OrthoDB" id="651281at2"/>
<protein>
    <submittedName>
        <fullName evidence="2">Metallophosphoesterase</fullName>
    </submittedName>
</protein>
<organism evidence="2 3">
    <name type="scientific">Roseicella aquatilis</name>
    <dbReference type="NCBI Taxonomy" id="2527868"/>
    <lineage>
        <taxon>Bacteria</taxon>
        <taxon>Pseudomonadati</taxon>
        <taxon>Pseudomonadota</taxon>
        <taxon>Alphaproteobacteria</taxon>
        <taxon>Acetobacterales</taxon>
        <taxon>Roseomonadaceae</taxon>
        <taxon>Roseicella</taxon>
    </lineage>
</organism>
<dbReference type="AlphaFoldDB" id="A0A4V2WJD4"/>
<dbReference type="PANTHER" id="PTHR43143:SF1">
    <property type="entry name" value="SERINE_THREONINE-PROTEIN PHOSPHATASE CPPED1"/>
    <property type="match status" value="1"/>
</dbReference>
<evidence type="ECO:0000313" key="2">
    <source>
        <dbReference type="EMBL" id="TCZ51768.1"/>
    </source>
</evidence>
<dbReference type="RefSeq" id="WP_132297493.1">
    <property type="nucleotide sequence ID" value="NZ_SKBM01000054.1"/>
</dbReference>
<dbReference type="SUPFAM" id="SSF56300">
    <property type="entry name" value="Metallo-dependent phosphatases"/>
    <property type="match status" value="1"/>
</dbReference>
<comment type="caution">
    <text evidence="2">The sequence shown here is derived from an EMBL/GenBank/DDBJ whole genome shotgun (WGS) entry which is preliminary data.</text>
</comment>
<dbReference type="InterPro" id="IPR051918">
    <property type="entry name" value="STPP_CPPED1"/>
</dbReference>
<evidence type="ECO:0000313" key="3">
    <source>
        <dbReference type="Proteomes" id="UP000295023"/>
    </source>
</evidence>
<proteinExistence type="predicted"/>
<keyword evidence="3" id="KW-1185">Reference proteome</keyword>